<evidence type="ECO:0000259" key="9">
    <source>
        <dbReference type="Pfam" id="PF00005"/>
    </source>
</evidence>
<comment type="similarity">
    <text evidence="1">Belongs to the ABC transporter superfamily. ABCB family. Multidrug resistance exporter (TC 3.A.1.201) subfamily.</text>
</comment>
<evidence type="ECO:0000313" key="10">
    <source>
        <dbReference type="EMBL" id="PKA63577.1"/>
    </source>
</evidence>
<evidence type="ECO:0000313" key="11">
    <source>
        <dbReference type="Proteomes" id="UP000236161"/>
    </source>
</evidence>
<dbReference type="GO" id="GO:0016020">
    <property type="term" value="C:membrane"/>
    <property type="evidence" value="ECO:0007669"/>
    <property type="project" value="InterPro"/>
</dbReference>
<organism evidence="10 11">
    <name type="scientific">Apostasia shenzhenica</name>
    <dbReference type="NCBI Taxonomy" id="1088818"/>
    <lineage>
        <taxon>Eukaryota</taxon>
        <taxon>Viridiplantae</taxon>
        <taxon>Streptophyta</taxon>
        <taxon>Embryophyta</taxon>
        <taxon>Tracheophyta</taxon>
        <taxon>Spermatophyta</taxon>
        <taxon>Magnoliopsida</taxon>
        <taxon>Liliopsida</taxon>
        <taxon>Asparagales</taxon>
        <taxon>Orchidaceae</taxon>
        <taxon>Apostasioideae</taxon>
        <taxon>Apostasia</taxon>
    </lineage>
</organism>
<keyword evidence="2" id="KW-0813">Transport</keyword>
<evidence type="ECO:0000256" key="7">
    <source>
        <dbReference type="ARBA" id="ARBA00023180"/>
    </source>
</evidence>
<gene>
    <name evidence="10" type="primary">ABCB22</name>
    <name evidence="10" type="ORF">AXF42_Ash005472</name>
</gene>
<dbReference type="PANTHER" id="PTHR45136:SF2">
    <property type="entry name" value="ABC TRANSPORTER DOMAIN-CONTAINING PROTEIN"/>
    <property type="match status" value="1"/>
</dbReference>
<keyword evidence="11" id="KW-1185">Reference proteome</keyword>
<dbReference type="Proteomes" id="UP000236161">
    <property type="component" value="Unassembled WGS sequence"/>
</dbReference>
<reference evidence="10 11" key="1">
    <citation type="journal article" date="2017" name="Nature">
        <title>The Apostasia genome and the evolution of orchids.</title>
        <authorList>
            <person name="Zhang G.Q."/>
            <person name="Liu K.W."/>
            <person name="Li Z."/>
            <person name="Lohaus R."/>
            <person name="Hsiao Y.Y."/>
            <person name="Niu S.C."/>
            <person name="Wang J.Y."/>
            <person name="Lin Y.C."/>
            <person name="Xu Q."/>
            <person name="Chen L.J."/>
            <person name="Yoshida K."/>
            <person name="Fujiwara S."/>
            <person name="Wang Z.W."/>
            <person name="Zhang Y.Q."/>
            <person name="Mitsuda N."/>
            <person name="Wang M."/>
            <person name="Liu G.H."/>
            <person name="Pecoraro L."/>
            <person name="Huang H.X."/>
            <person name="Xiao X.J."/>
            <person name="Lin M."/>
            <person name="Wu X.Y."/>
            <person name="Wu W.L."/>
            <person name="Chen Y.Y."/>
            <person name="Chang S.B."/>
            <person name="Sakamoto S."/>
            <person name="Ohme-Takagi M."/>
            <person name="Yagi M."/>
            <person name="Zeng S.J."/>
            <person name="Shen C.Y."/>
            <person name="Yeh C.M."/>
            <person name="Luo Y.B."/>
            <person name="Tsai W.C."/>
            <person name="Van de Peer Y."/>
            <person name="Liu Z.J."/>
        </authorList>
    </citation>
    <scope>NUCLEOTIDE SEQUENCE [LARGE SCALE GENOMIC DNA]</scope>
    <source>
        <strain evidence="11">cv. Shenzhen</strain>
        <tissue evidence="10">Stem</tissue>
    </source>
</reference>
<dbReference type="AlphaFoldDB" id="A0A2I0B6Z7"/>
<proteinExistence type="inferred from homology"/>
<evidence type="ECO:0000256" key="1">
    <source>
        <dbReference type="ARBA" id="ARBA00007577"/>
    </source>
</evidence>
<evidence type="ECO:0000256" key="4">
    <source>
        <dbReference type="ARBA" id="ARBA00022737"/>
    </source>
</evidence>
<dbReference type="InterPro" id="IPR036640">
    <property type="entry name" value="ABC1_TM_sf"/>
</dbReference>
<dbReference type="Gene3D" id="3.40.50.300">
    <property type="entry name" value="P-loop containing nucleotide triphosphate hydrolases"/>
    <property type="match status" value="1"/>
</dbReference>
<keyword evidence="4" id="KW-0677">Repeat</keyword>
<dbReference type="SUPFAM" id="SSF90123">
    <property type="entry name" value="ABC transporter transmembrane region"/>
    <property type="match status" value="1"/>
</dbReference>
<accession>A0A2I0B6Z7</accession>
<protein>
    <submittedName>
        <fullName evidence="10">ABC transporter B family member 22</fullName>
    </submittedName>
</protein>
<dbReference type="STRING" id="1088818.A0A2I0B6Z7"/>
<dbReference type="Pfam" id="PF00005">
    <property type="entry name" value="ABC_tran"/>
    <property type="match status" value="1"/>
</dbReference>
<dbReference type="InterPro" id="IPR027417">
    <property type="entry name" value="P-loop_NTPase"/>
</dbReference>
<keyword evidence="3 8" id="KW-0812">Transmembrane</keyword>
<keyword evidence="7" id="KW-0325">Glycoprotein</keyword>
<dbReference type="EMBL" id="KZ451908">
    <property type="protein sequence ID" value="PKA63577.1"/>
    <property type="molecule type" value="Genomic_DNA"/>
</dbReference>
<evidence type="ECO:0000256" key="6">
    <source>
        <dbReference type="ARBA" id="ARBA00023136"/>
    </source>
</evidence>
<evidence type="ECO:0000256" key="3">
    <source>
        <dbReference type="ARBA" id="ARBA00022692"/>
    </source>
</evidence>
<dbReference type="Gene3D" id="1.20.1560.10">
    <property type="entry name" value="ABC transporter type 1, transmembrane domain"/>
    <property type="match status" value="1"/>
</dbReference>
<dbReference type="GO" id="GO:0005524">
    <property type="term" value="F:ATP binding"/>
    <property type="evidence" value="ECO:0007669"/>
    <property type="project" value="InterPro"/>
</dbReference>
<sequence>MTAAFSAALEASVRLGVRQGLAQGLAIGSNGVIYAIWALIAWYCSRLVMYHGAKGGTAHAAGACIVTGGRALCSGLYSMRYLVEAMAAAERIKGVIGRKPGIDSGSEEGEEMEEVKGEVEFRGVNFAYPARPETGVLKGFSLKVTAGSTVALVGGSGSGKSTALALLQRLYDPASGLVLMDGVDLRKLRLKWVREQMGMVSQEPVLFATTIKENVLFGKEDATVEEVVAAAMAANAHDFISKLPEGLTNMFGVPKFPPQKKLNPSFENEILL</sequence>
<evidence type="ECO:0000256" key="5">
    <source>
        <dbReference type="ARBA" id="ARBA00022989"/>
    </source>
</evidence>
<dbReference type="InterPro" id="IPR003439">
    <property type="entry name" value="ABC_transporter-like_ATP-bd"/>
</dbReference>
<name>A0A2I0B6Z7_9ASPA</name>
<dbReference type="PANTHER" id="PTHR45136">
    <property type="entry name" value="ABC TRANSPORTER DOMAIN-CONTAINING PROTEIN"/>
    <property type="match status" value="1"/>
</dbReference>
<evidence type="ECO:0000256" key="2">
    <source>
        <dbReference type="ARBA" id="ARBA00022448"/>
    </source>
</evidence>
<dbReference type="SUPFAM" id="SSF52540">
    <property type="entry name" value="P-loop containing nucleoside triphosphate hydrolases"/>
    <property type="match status" value="1"/>
</dbReference>
<evidence type="ECO:0000256" key="8">
    <source>
        <dbReference type="SAM" id="Phobius"/>
    </source>
</evidence>
<dbReference type="GO" id="GO:0016887">
    <property type="term" value="F:ATP hydrolysis activity"/>
    <property type="evidence" value="ECO:0007669"/>
    <property type="project" value="InterPro"/>
</dbReference>
<feature type="transmembrane region" description="Helical" evidence="8">
    <location>
        <begin position="20"/>
        <end position="44"/>
    </location>
</feature>
<dbReference type="OrthoDB" id="781228at2759"/>
<keyword evidence="6 8" id="KW-0472">Membrane</keyword>
<feature type="domain" description="ABC transporter" evidence="9">
    <location>
        <begin position="137"/>
        <end position="236"/>
    </location>
</feature>
<keyword evidence="5 8" id="KW-1133">Transmembrane helix</keyword>